<accession>A0A1I2KNS5</accession>
<feature type="region of interest" description="Disordered" evidence="1">
    <location>
        <begin position="53"/>
        <end position="87"/>
    </location>
</feature>
<name>A0A1I2KNS5_9ACTN</name>
<sequence length="87" mass="9784">MRTRRWDFISDHRGDFGAKRLCRVLGVSGSGYYRHLATEEVRVERRVEEAGWSQRFAPSTPSTTAAMEPRGCMPNSEHVDGRSTAGV</sequence>
<reference evidence="2 3" key="1">
    <citation type="submission" date="2016-10" db="EMBL/GenBank/DDBJ databases">
        <authorList>
            <person name="de Groot N.N."/>
        </authorList>
    </citation>
    <scope>NUCLEOTIDE SEQUENCE [LARGE SCALE GENOMIC DNA]</scope>
    <source>
        <strain evidence="2 3">OK461</strain>
    </source>
</reference>
<evidence type="ECO:0000313" key="3">
    <source>
        <dbReference type="Proteomes" id="UP000181942"/>
    </source>
</evidence>
<organism evidence="2 3">
    <name type="scientific">Streptomyces mirabilis</name>
    <dbReference type="NCBI Taxonomy" id="68239"/>
    <lineage>
        <taxon>Bacteria</taxon>
        <taxon>Bacillati</taxon>
        <taxon>Actinomycetota</taxon>
        <taxon>Actinomycetes</taxon>
        <taxon>Kitasatosporales</taxon>
        <taxon>Streptomycetaceae</taxon>
        <taxon>Streptomyces</taxon>
    </lineage>
</organism>
<dbReference type="EMBL" id="FONR01000010">
    <property type="protein sequence ID" value="SFF68662.1"/>
    <property type="molecule type" value="Genomic_DNA"/>
</dbReference>
<dbReference type="AlphaFoldDB" id="A0A1I2KNS5"/>
<evidence type="ECO:0000313" key="2">
    <source>
        <dbReference type="EMBL" id="SFF68662.1"/>
    </source>
</evidence>
<proteinExistence type="predicted"/>
<feature type="compositionally biased region" description="Polar residues" evidence="1">
    <location>
        <begin position="56"/>
        <end position="65"/>
    </location>
</feature>
<evidence type="ECO:0000256" key="1">
    <source>
        <dbReference type="SAM" id="MobiDB-lite"/>
    </source>
</evidence>
<protein>
    <recommendedName>
        <fullName evidence="4">HTH-like domain-containing protein</fullName>
    </recommendedName>
</protein>
<evidence type="ECO:0008006" key="4">
    <source>
        <dbReference type="Google" id="ProtNLM"/>
    </source>
</evidence>
<gene>
    <name evidence="2" type="ORF">SAMN02787118_110313</name>
</gene>
<dbReference type="Proteomes" id="UP000181942">
    <property type="component" value="Unassembled WGS sequence"/>
</dbReference>